<evidence type="ECO:0000256" key="11">
    <source>
        <dbReference type="ARBA" id="ARBA00023316"/>
    </source>
</evidence>
<dbReference type="InterPro" id="IPR017853">
    <property type="entry name" value="GH"/>
</dbReference>
<name>A0ABR3GS61_9PEZI</name>
<comment type="similarity">
    <text evidence="2 16">Belongs to the glycosyl hydrolase 5 (cellulase A) family.</text>
</comment>
<evidence type="ECO:0000256" key="16">
    <source>
        <dbReference type="RuleBase" id="RU361153"/>
    </source>
</evidence>
<protein>
    <recommendedName>
        <fullName evidence="14">glucan 1,3-beta-glucosidase</fullName>
        <ecNumber evidence="14">3.2.1.58</ecNumber>
    </recommendedName>
    <alternativeName>
        <fullName evidence="15">Exo-1,3-beta-glucanase D</fullName>
    </alternativeName>
</protein>
<gene>
    <name evidence="18" type="ORF">Q9L58_002198</name>
</gene>
<evidence type="ECO:0000313" key="19">
    <source>
        <dbReference type="Proteomes" id="UP001447188"/>
    </source>
</evidence>
<evidence type="ECO:0000259" key="17">
    <source>
        <dbReference type="Pfam" id="PF00150"/>
    </source>
</evidence>
<keyword evidence="4" id="KW-0812">Transmembrane</keyword>
<dbReference type="PANTHER" id="PTHR31297:SF34">
    <property type="entry name" value="GLUCAN 1,3-BETA-GLUCOSIDASE 2"/>
    <property type="match status" value="1"/>
</dbReference>
<evidence type="ECO:0000256" key="8">
    <source>
        <dbReference type="ARBA" id="ARBA00023136"/>
    </source>
</evidence>
<comment type="caution">
    <text evidence="18">The sequence shown here is derived from an EMBL/GenBank/DDBJ whole genome shotgun (WGS) entry which is preliminary data.</text>
</comment>
<evidence type="ECO:0000256" key="6">
    <source>
        <dbReference type="ARBA" id="ARBA00022968"/>
    </source>
</evidence>
<evidence type="ECO:0000256" key="9">
    <source>
        <dbReference type="ARBA" id="ARBA00023180"/>
    </source>
</evidence>
<evidence type="ECO:0000256" key="15">
    <source>
        <dbReference type="ARBA" id="ARBA00041260"/>
    </source>
</evidence>
<keyword evidence="11" id="KW-0961">Cell wall biogenesis/degradation</keyword>
<dbReference type="Proteomes" id="UP001447188">
    <property type="component" value="Unassembled WGS sequence"/>
</dbReference>
<evidence type="ECO:0000256" key="2">
    <source>
        <dbReference type="ARBA" id="ARBA00005641"/>
    </source>
</evidence>
<keyword evidence="8" id="KW-0472">Membrane</keyword>
<evidence type="ECO:0000256" key="1">
    <source>
        <dbReference type="ARBA" id="ARBA00004401"/>
    </source>
</evidence>
<sequence>MARYALAHGRVQSEDSTYDAVGAEKLAAAAERNKRRRRERDPERGEIPIGVLVVGKKKQSSTNAVVGLGKGAKGGDISDIDPNSVPSEYKGTYLDPFTWFDTKDFNLTFTDRKVGGLPIMGLWDDFDDTTQANDKVPPLNKAWSYGTAGGTAPVRGVNVGGWLIIEPFITPSFFDIYDPAFGVVDEYTLSKHLGPSGAKEKIETHYSTFVNEVTFSQIRDAGLDHIRIPFGYWAVFPEEGDPYVPQVAWRYLLRAIEYARKYGLRVNLDLHSVPGGANGWNHSGKIGPIGWLNGTDGEANAQKTLDLHAGMAEFFSQPRYKNIITMYGLVNEPKMIVLDATKVIDWSTKAHDVVRGAGYTGYIVFGDGFRGLEKWKGTFTGLDKMLLDVHQYVIFNTGQISQTHTAKVKFACLGWSQQMLTSINTTTG</sequence>
<comment type="subcellular location">
    <subcellularLocation>
        <location evidence="1">Cell membrane</location>
        <topology evidence="1">Single-pass type II membrane protein</topology>
    </subcellularLocation>
</comment>
<comment type="catalytic activity">
    <reaction evidence="12">
        <text>Successive hydrolysis of beta-D-glucose units from the non-reducing ends of (1-&gt;3)-beta-D-glucans, releasing alpha-glucose.</text>
        <dbReference type="EC" id="3.2.1.58"/>
    </reaction>
</comment>
<keyword evidence="10 16" id="KW-0326">Glycosidase</keyword>
<evidence type="ECO:0000256" key="4">
    <source>
        <dbReference type="ARBA" id="ARBA00022692"/>
    </source>
</evidence>
<evidence type="ECO:0000256" key="14">
    <source>
        <dbReference type="ARBA" id="ARBA00038929"/>
    </source>
</evidence>
<evidence type="ECO:0000313" key="18">
    <source>
        <dbReference type="EMBL" id="KAL0638773.1"/>
    </source>
</evidence>
<dbReference type="EC" id="3.2.1.58" evidence="14"/>
<dbReference type="Pfam" id="PF00150">
    <property type="entry name" value="Cellulase"/>
    <property type="match status" value="1"/>
</dbReference>
<keyword evidence="5 16" id="KW-0378">Hydrolase</keyword>
<evidence type="ECO:0000256" key="5">
    <source>
        <dbReference type="ARBA" id="ARBA00022801"/>
    </source>
</evidence>
<evidence type="ECO:0000256" key="3">
    <source>
        <dbReference type="ARBA" id="ARBA00022475"/>
    </source>
</evidence>
<reference evidence="18 19" key="1">
    <citation type="submission" date="2024-02" db="EMBL/GenBank/DDBJ databases">
        <title>Discinaceae phylogenomics.</title>
        <authorList>
            <person name="Dirks A.C."/>
            <person name="James T.Y."/>
        </authorList>
    </citation>
    <scope>NUCLEOTIDE SEQUENCE [LARGE SCALE GENOMIC DNA]</scope>
    <source>
        <strain evidence="18 19">ACD0624</strain>
    </source>
</reference>
<accession>A0ABR3GS61</accession>
<keyword evidence="6" id="KW-0735">Signal-anchor</keyword>
<evidence type="ECO:0000256" key="12">
    <source>
        <dbReference type="ARBA" id="ARBA00036824"/>
    </source>
</evidence>
<dbReference type="Gene3D" id="3.20.20.80">
    <property type="entry name" value="Glycosidases"/>
    <property type="match status" value="1"/>
</dbReference>
<dbReference type="PANTHER" id="PTHR31297">
    <property type="entry name" value="GLUCAN ENDO-1,6-BETA-GLUCOSIDASE B"/>
    <property type="match status" value="1"/>
</dbReference>
<evidence type="ECO:0000256" key="7">
    <source>
        <dbReference type="ARBA" id="ARBA00022989"/>
    </source>
</evidence>
<dbReference type="InterPro" id="IPR001547">
    <property type="entry name" value="Glyco_hydro_5"/>
</dbReference>
<keyword evidence="3" id="KW-1003">Cell membrane</keyword>
<comment type="function">
    <text evidence="13">Glucosidase involved in the degradation of cellulosic biomass. Active on lichenan.</text>
</comment>
<dbReference type="SUPFAM" id="SSF51445">
    <property type="entry name" value="(Trans)glycosidases"/>
    <property type="match status" value="1"/>
</dbReference>
<feature type="domain" description="Glycoside hydrolase family 5" evidence="17">
    <location>
        <begin position="202"/>
        <end position="396"/>
    </location>
</feature>
<keyword evidence="19" id="KW-1185">Reference proteome</keyword>
<evidence type="ECO:0000256" key="13">
    <source>
        <dbReference type="ARBA" id="ARBA00037126"/>
    </source>
</evidence>
<dbReference type="InterPro" id="IPR050386">
    <property type="entry name" value="Glycosyl_hydrolase_5"/>
</dbReference>
<organism evidence="18 19">
    <name type="scientific">Discina gigas</name>
    <dbReference type="NCBI Taxonomy" id="1032678"/>
    <lineage>
        <taxon>Eukaryota</taxon>
        <taxon>Fungi</taxon>
        <taxon>Dikarya</taxon>
        <taxon>Ascomycota</taxon>
        <taxon>Pezizomycotina</taxon>
        <taxon>Pezizomycetes</taxon>
        <taxon>Pezizales</taxon>
        <taxon>Discinaceae</taxon>
        <taxon>Discina</taxon>
    </lineage>
</organism>
<dbReference type="EMBL" id="JBBBZM010000018">
    <property type="protein sequence ID" value="KAL0638773.1"/>
    <property type="molecule type" value="Genomic_DNA"/>
</dbReference>
<proteinExistence type="inferred from homology"/>
<keyword evidence="9" id="KW-0325">Glycoprotein</keyword>
<keyword evidence="7" id="KW-1133">Transmembrane helix</keyword>
<evidence type="ECO:0000256" key="10">
    <source>
        <dbReference type="ARBA" id="ARBA00023295"/>
    </source>
</evidence>